<dbReference type="CTD" id="4537"/>
<sequence length="117" mass="13878">MMMIFYLSLMIMIIILMLMILINFLSMKMLIDREKSSPYECGFDPKNNSRMPFSLHFFLIALIFLIFDIELTLLLPIIFSLKFSNIFSLFYSISFFLVILLLGLFHEWKLGALEWSN</sequence>
<dbReference type="InterPro" id="IPR000440">
    <property type="entry name" value="NADH_UbQ/plastoQ_OxRdtase_su3"/>
</dbReference>
<dbReference type="GO" id="GO:0008137">
    <property type="term" value="F:NADH dehydrogenase (ubiquinone) activity"/>
    <property type="evidence" value="ECO:0007669"/>
    <property type="project" value="UniProtKB-UniRule"/>
</dbReference>
<dbReference type="GeneID" id="44798737"/>
<feature type="transmembrane region" description="Helical" evidence="9">
    <location>
        <begin position="6"/>
        <end position="25"/>
    </location>
</feature>
<keyword evidence="9" id="KW-0830">Ubiquinone</keyword>
<keyword evidence="9" id="KW-1278">Translocase</keyword>
<organism evidence="10">
    <name type="scientific">Cylas formicarius</name>
    <name type="common">Sweet potato weevil</name>
    <name type="synonym">Attelabus formicarius</name>
    <dbReference type="NCBI Taxonomy" id="197179"/>
    <lineage>
        <taxon>Eukaryota</taxon>
        <taxon>Metazoa</taxon>
        <taxon>Ecdysozoa</taxon>
        <taxon>Arthropoda</taxon>
        <taxon>Hexapoda</taxon>
        <taxon>Insecta</taxon>
        <taxon>Pterygota</taxon>
        <taxon>Neoptera</taxon>
        <taxon>Endopterygota</taxon>
        <taxon>Coleoptera</taxon>
        <taxon>Polyphaga</taxon>
        <taxon>Cucujiformia</taxon>
        <taxon>Brentidae</taxon>
        <taxon>Cyladinae</taxon>
        <taxon>Cylas</taxon>
    </lineage>
</organism>
<dbReference type="PANTHER" id="PTHR11058:SF9">
    <property type="entry name" value="NADH-UBIQUINONE OXIDOREDUCTASE CHAIN 3"/>
    <property type="match status" value="1"/>
</dbReference>
<gene>
    <name evidence="10" type="primary">ND3</name>
</gene>
<dbReference type="InterPro" id="IPR038430">
    <property type="entry name" value="NDAH_ubi_oxred_su3_sf"/>
</dbReference>
<dbReference type="Gene3D" id="1.20.58.1610">
    <property type="entry name" value="NADH:ubiquinone/plastoquinone oxidoreductase, chain 3"/>
    <property type="match status" value="1"/>
</dbReference>
<keyword evidence="5 9" id="KW-0812">Transmembrane</keyword>
<keyword evidence="9" id="KW-0679">Respiratory chain</keyword>
<geneLocation type="mitochondrion" evidence="10"/>
<comment type="subcellular location">
    <subcellularLocation>
        <location evidence="1">Membrane</location>
    </subcellularLocation>
    <subcellularLocation>
        <location evidence="9">Mitochondrion membrane</location>
        <topology evidence="9">Multi-pass membrane protein</topology>
    </subcellularLocation>
</comment>
<evidence type="ECO:0000256" key="1">
    <source>
        <dbReference type="ARBA" id="ARBA00004370"/>
    </source>
</evidence>
<evidence type="ECO:0000256" key="6">
    <source>
        <dbReference type="ARBA" id="ARBA00022989"/>
    </source>
</evidence>
<dbReference type="GO" id="GO:0030964">
    <property type="term" value="C:NADH dehydrogenase complex"/>
    <property type="evidence" value="ECO:0007669"/>
    <property type="project" value="TreeGrafter"/>
</dbReference>
<proteinExistence type="inferred from homology"/>
<reference evidence="10" key="1">
    <citation type="journal article" date="2019" name="Mitochondrial DNA Part B Resour">
        <title>Complete mitochondrial genome of Cylas formicarius (Coleoptera: Brentidae) from China.</title>
        <authorList>
            <person name="Yang H."/>
            <person name="Li Y."/>
        </authorList>
    </citation>
    <scope>NUCLEOTIDE SEQUENCE</scope>
</reference>
<evidence type="ECO:0000256" key="7">
    <source>
        <dbReference type="ARBA" id="ARBA00023136"/>
    </source>
</evidence>
<dbReference type="RefSeq" id="YP_009741797.1">
    <property type="nucleotide sequence ID" value="NC_046580.1"/>
</dbReference>
<keyword evidence="9" id="KW-0520">NAD</keyword>
<evidence type="ECO:0000256" key="8">
    <source>
        <dbReference type="ARBA" id="ARBA00049551"/>
    </source>
</evidence>
<comment type="catalytic activity">
    <reaction evidence="8 9">
        <text>a ubiquinone + NADH + 5 H(+)(in) = a ubiquinol + NAD(+) + 4 H(+)(out)</text>
        <dbReference type="Rhea" id="RHEA:29091"/>
        <dbReference type="Rhea" id="RHEA-COMP:9565"/>
        <dbReference type="Rhea" id="RHEA-COMP:9566"/>
        <dbReference type="ChEBI" id="CHEBI:15378"/>
        <dbReference type="ChEBI" id="CHEBI:16389"/>
        <dbReference type="ChEBI" id="CHEBI:17976"/>
        <dbReference type="ChEBI" id="CHEBI:57540"/>
        <dbReference type="ChEBI" id="CHEBI:57945"/>
        <dbReference type="EC" id="7.1.1.2"/>
    </reaction>
</comment>
<dbReference type="PANTHER" id="PTHR11058">
    <property type="entry name" value="NADH-UBIQUINONE OXIDOREDUCTASE CHAIN 3"/>
    <property type="match status" value="1"/>
</dbReference>
<evidence type="ECO:0000256" key="5">
    <source>
        <dbReference type="ARBA" id="ARBA00022692"/>
    </source>
</evidence>
<keyword evidence="9 10" id="KW-0496">Mitochondrion</keyword>
<protein>
    <recommendedName>
        <fullName evidence="3 9">NADH-ubiquinone oxidoreductase chain 3</fullName>
        <ecNumber evidence="9">7.1.1.2</ecNumber>
    </recommendedName>
</protein>
<dbReference type="AlphaFoldDB" id="A0A6G6C6K0"/>
<evidence type="ECO:0000256" key="9">
    <source>
        <dbReference type="RuleBase" id="RU003640"/>
    </source>
</evidence>
<evidence type="ECO:0000313" key="10">
    <source>
        <dbReference type="EMBL" id="QID76641.1"/>
    </source>
</evidence>
<accession>A0A6G6C6K0</accession>
<evidence type="ECO:0000256" key="2">
    <source>
        <dbReference type="ARBA" id="ARBA00008472"/>
    </source>
</evidence>
<feature type="transmembrane region" description="Helical" evidence="9">
    <location>
        <begin position="55"/>
        <end position="79"/>
    </location>
</feature>
<comment type="similarity">
    <text evidence="2 9">Belongs to the complex I subunit 3 family.</text>
</comment>
<comment type="function">
    <text evidence="9">Core subunit of the mitochondrial membrane respiratory chain NADH dehydrogenase (Complex I) which catalyzes electron transfer from NADH through the respiratory chain, using ubiquinone as an electron acceptor. Essential for the catalytic activity of complex I.</text>
</comment>
<keyword evidence="4 9" id="KW-0813">Transport</keyword>
<keyword evidence="9" id="KW-0249">Electron transport</keyword>
<keyword evidence="7 9" id="KW-0472">Membrane</keyword>
<dbReference type="EC" id="7.1.1.2" evidence="9"/>
<keyword evidence="6 9" id="KW-1133">Transmembrane helix</keyword>
<evidence type="ECO:0000256" key="3">
    <source>
        <dbReference type="ARBA" id="ARBA00021007"/>
    </source>
</evidence>
<feature type="transmembrane region" description="Helical" evidence="9">
    <location>
        <begin position="85"/>
        <end position="105"/>
    </location>
</feature>
<name>A0A6G6C6K0_CYLFO</name>
<dbReference type="GO" id="GO:0031966">
    <property type="term" value="C:mitochondrial membrane"/>
    <property type="evidence" value="ECO:0007669"/>
    <property type="project" value="UniProtKB-SubCell"/>
</dbReference>
<evidence type="ECO:0000256" key="4">
    <source>
        <dbReference type="ARBA" id="ARBA00022448"/>
    </source>
</evidence>
<dbReference type="Pfam" id="PF00507">
    <property type="entry name" value="Oxidored_q4"/>
    <property type="match status" value="1"/>
</dbReference>
<dbReference type="EMBL" id="MK421358">
    <property type="protein sequence ID" value="QID76641.1"/>
    <property type="molecule type" value="Genomic_DNA"/>
</dbReference>